<evidence type="ECO:0000313" key="10">
    <source>
        <dbReference type="EMBL" id="ACB85657.1"/>
    </source>
</evidence>
<dbReference type="InParanoid" id="B2A7E8"/>
<keyword evidence="5 7" id="KW-1133">Transmembrane helix</keyword>
<feature type="transmembrane region" description="Helical" evidence="7">
    <location>
        <begin position="101"/>
        <end position="117"/>
    </location>
</feature>
<evidence type="ECO:0000256" key="4">
    <source>
        <dbReference type="ARBA" id="ARBA00022692"/>
    </source>
</evidence>
<dbReference type="STRING" id="457570.Nther_2090"/>
<evidence type="ECO:0000259" key="8">
    <source>
        <dbReference type="Pfam" id="PF01478"/>
    </source>
</evidence>
<feature type="domain" description="Prepilin peptidase A24 N-terminal" evidence="9">
    <location>
        <begin position="9"/>
        <end position="94"/>
    </location>
</feature>
<feature type="transmembrane region" description="Helical" evidence="7">
    <location>
        <begin position="149"/>
        <end position="167"/>
    </location>
</feature>
<evidence type="ECO:0000256" key="2">
    <source>
        <dbReference type="ARBA" id="ARBA00005801"/>
    </source>
</evidence>
<dbReference type="AlphaFoldDB" id="B2A7E8"/>
<dbReference type="Pfam" id="PF06750">
    <property type="entry name" value="A24_N_bact"/>
    <property type="match status" value="1"/>
</dbReference>
<evidence type="ECO:0000256" key="3">
    <source>
        <dbReference type="ARBA" id="ARBA00022475"/>
    </source>
</evidence>
<name>B2A7E8_NATTJ</name>
<dbReference type="Proteomes" id="UP000001683">
    <property type="component" value="Chromosome"/>
</dbReference>
<evidence type="ECO:0000313" key="11">
    <source>
        <dbReference type="Proteomes" id="UP000001683"/>
    </source>
</evidence>
<dbReference type="InterPro" id="IPR000045">
    <property type="entry name" value="Prepilin_IV_endopep_pep"/>
</dbReference>
<reference evidence="10 11" key="2">
    <citation type="journal article" date="2011" name="J. Bacteriol.">
        <title>Complete genome sequence of the anaerobic, halophilic alkalithermophile Natranaerobius thermophilus JW/NM-WN-LF.</title>
        <authorList>
            <person name="Zhao B."/>
            <person name="Mesbah N.M."/>
            <person name="Dalin E."/>
            <person name="Goodwin L."/>
            <person name="Nolan M."/>
            <person name="Pitluck S."/>
            <person name="Chertkov O."/>
            <person name="Brettin T.S."/>
            <person name="Han J."/>
            <person name="Larimer F.W."/>
            <person name="Land M.L."/>
            <person name="Hauser L."/>
            <person name="Kyrpides N."/>
            <person name="Wiegel J."/>
        </authorList>
    </citation>
    <scope>NUCLEOTIDE SEQUENCE [LARGE SCALE GENOMIC DNA]</scope>
    <source>
        <strain evidence="11">ATCC BAA-1301 / DSM 18059 / JW/NM-WN-LF</strain>
    </source>
</reference>
<dbReference type="HOGENOM" id="CLU_057101_0_1_9"/>
<accession>B2A7E8</accession>
<evidence type="ECO:0000256" key="6">
    <source>
        <dbReference type="ARBA" id="ARBA00023136"/>
    </source>
</evidence>
<dbReference type="EMBL" id="CP001034">
    <property type="protein sequence ID" value="ACB85657.1"/>
    <property type="molecule type" value="Genomic_DNA"/>
</dbReference>
<feature type="transmembrane region" description="Helical" evidence="7">
    <location>
        <begin position="179"/>
        <end position="212"/>
    </location>
</feature>
<organism evidence="10 11">
    <name type="scientific">Natranaerobius thermophilus (strain ATCC BAA-1301 / DSM 18059 / JW/NM-WN-LF)</name>
    <dbReference type="NCBI Taxonomy" id="457570"/>
    <lineage>
        <taxon>Bacteria</taxon>
        <taxon>Bacillati</taxon>
        <taxon>Bacillota</taxon>
        <taxon>Clostridia</taxon>
        <taxon>Natranaerobiales</taxon>
        <taxon>Natranaerobiaceae</taxon>
        <taxon>Natranaerobius</taxon>
    </lineage>
</organism>
<evidence type="ECO:0000256" key="7">
    <source>
        <dbReference type="SAM" id="Phobius"/>
    </source>
</evidence>
<keyword evidence="3" id="KW-1003">Cell membrane</keyword>
<dbReference type="Pfam" id="PF01478">
    <property type="entry name" value="Peptidase_A24"/>
    <property type="match status" value="1"/>
</dbReference>
<dbReference type="FunCoup" id="B2A7E8">
    <property type="interactions" value="272"/>
</dbReference>
<dbReference type="GO" id="GO:0004190">
    <property type="term" value="F:aspartic-type endopeptidase activity"/>
    <property type="evidence" value="ECO:0007669"/>
    <property type="project" value="InterPro"/>
</dbReference>
<dbReference type="GO" id="GO:0005886">
    <property type="term" value="C:plasma membrane"/>
    <property type="evidence" value="ECO:0007669"/>
    <property type="project" value="UniProtKB-SubCell"/>
</dbReference>
<feature type="domain" description="Prepilin type IV endopeptidase peptidase" evidence="8">
    <location>
        <begin position="106"/>
        <end position="207"/>
    </location>
</feature>
<comment type="similarity">
    <text evidence="2">Belongs to the peptidase A24 family.</text>
</comment>
<dbReference type="InterPro" id="IPR010627">
    <property type="entry name" value="Prepilin_pept_A24_N"/>
</dbReference>
<keyword evidence="4 7" id="KW-0812">Transmembrane</keyword>
<feature type="transmembrane region" description="Helical" evidence="7">
    <location>
        <begin position="76"/>
        <end position="95"/>
    </location>
</feature>
<evidence type="ECO:0000256" key="5">
    <source>
        <dbReference type="ARBA" id="ARBA00022989"/>
    </source>
</evidence>
<dbReference type="PANTHER" id="PTHR30487">
    <property type="entry name" value="TYPE 4 PREPILIN-LIKE PROTEINS LEADER PEPTIDE-PROCESSING ENZYME"/>
    <property type="match status" value="1"/>
</dbReference>
<comment type="subcellular location">
    <subcellularLocation>
        <location evidence="1">Cell membrane</location>
        <topology evidence="1">Multi-pass membrane protein</topology>
    </subcellularLocation>
</comment>
<dbReference type="Gene3D" id="1.20.120.1220">
    <property type="match status" value="1"/>
</dbReference>
<keyword evidence="6 7" id="KW-0472">Membrane</keyword>
<reference evidence="10 11" key="1">
    <citation type="submission" date="2008-04" db="EMBL/GenBank/DDBJ databases">
        <title>Complete sequence of chromosome of Natranaerobius thermophilus JW/NM-WN-LF.</title>
        <authorList>
            <consortium name="US DOE Joint Genome Institute"/>
            <person name="Copeland A."/>
            <person name="Lucas S."/>
            <person name="Lapidus A."/>
            <person name="Glavina del Rio T."/>
            <person name="Dalin E."/>
            <person name="Tice H."/>
            <person name="Bruce D."/>
            <person name="Goodwin L."/>
            <person name="Pitluck S."/>
            <person name="Chertkov O."/>
            <person name="Brettin T."/>
            <person name="Detter J.C."/>
            <person name="Han C."/>
            <person name="Kuske C.R."/>
            <person name="Schmutz J."/>
            <person name="Larimer F."/>
            <person name="Land M."/>
            <person name="Hauser L."/>
            <person name="Kyrpides N."/>
            <person name="Lykidis A."/>
            <person name="Mesbah N.M."/>
            <person name="Wiegel J."/>
        </authorList>
    </citation>
    <scope>NUCLEOTIDE SEQUENCE [LARGE SCALE GENOMIC DNA]</scope>
    <source>
        <strain evidence="11">ATCC BAA-1301 / DSM 18059 / JW/NM-WN-LF</strain>
    </source>
</reference>
<dbReference type="MEROPS" id="A24.019"/>
<feature type="transmembrane region" description="Helical" evidence="7">
    <location>
        <begin position="124"/>
        <end position="143"/>
    </location>
</feature>
<keyword evidence="11" id="KW-1185">Reference proteome</keyword>
<evidence type="ECO:0000256" key="1">
    <source>
        <dbReference type="ARBA" id="ARBA00004651"/>
    </source>
</evidence>
<evidence type="ECO:0000259" key="9">
    <source>
        <dbReference type="Pfam" id="PF06750"/>
    </source>
</evidence>
<feature type="transmembrane region" description="Helical" evidence="7">
    <location>
        <begin position="224"/>
        <end position="244"/>
    </location>
</feature>
<sequence>MMELFLIFILGTCLGSFYNVVALRLMDGKEVNHFIFGRSSCPKCEEILAPLELIPLISFLALRGRCRHCRGKISPIYFVGEMITGITFVIIFVSIGASLSLIPHLLLGSLLVISVITDLLKGIVLNKMIFFFGILILLTRIVIIEELFYHLISGLFSFLLLFAVMVLSGHKMGGGDVKLYGIIGLGVGLLDSLASLFFASLIGLAVMLPGLISGRISRKTEIPFVPFIWAGVMVTYMVDVLTIFI</sequence>
<gene>
    <name evidence="10" type="ordered locus">Nther_2090</name>
</gene>
<dbReference type="KEGG" id="nth:Nther_2090"/>
<dbReference type="InterPro" id="IPR050882">
    <property type="entry name" value="Prepilin_peptidase/N-MTase"/>
</dbReference>
<proteinExistence type="inferred from homology"/>
<protein>
    <submittedName>
        <fullName evidence="10">Peptidase A24A domain protein</fullName>
    </submittedName>
</protein>
<dbReference type="GO" id="GO:0006465">
    <property type="term" value="P:signal peptide processing"/>
    <property type="evidence" value="ECO:0007669"/>
    <property type="project" value="TreeGrafter"/>
</dbReference>
<dbReference type="eggNOG" id="COG1989">
    <property type="taxonomic scope" value="Bacteria"/>
</dbReference>
<dbReference type="PANTHER" id="PTHR30487:SF0">
    <property type="entry name" value="PREPILIN LEADER PEPTIDASE_N-METHYLTRANSFERASE-RELATED"/>
    <property type="match status" value="1"/>
</dbReference>